<organism evidence="1 2">
    <name type="scientific">Perkinsus chesapeaki</name>
    <name type="common">Clam parasite</name>
    <name type="synonym">Perkinsus andrewsi</name>
    <dbReference type="NCBI Taxonomy" id="330153"/>
    <lineage>
        <taxon>Eukaryota</taxon>
        <taxon>Sar</taxon>
        <taxon>Alveolata</taxon>
        <taxon>Perkinsozoa</taxon>
        <taxon>Perkinsea</taxon>
        <taxon>Perkinsida</taxon>
        <taxon>Perkinsidae</taxon>
        <taxon>Perkinsus</taxon>
    </lineage>
</organism>
<reference evidence="1 2" key="1">
    <citation type="submission" date="2020-04" db="EMBL/GenBank/DDBJ databases">
        <title>Perkinsus chesapeaki whole genome sequence.</title>
        <authorList>
            <person name="Bogema D.R."/>
        </authorList>
    </citation>
    <scope>NUCLEOTIDE SEQUENCE [LARGE SCALE GENOMIC DNA]</scope>
    <source>
        <strain evidence="1">ATCC PRA-425</strain>
    </source>
</reference>
<dbReference type="Proteomes" id="UP000591131">
    <property type="component" value="Unassembled WGS sequence"/>
</dbReference>
<keyword evidence="2" id="KW-1185">Reference proteome</keyword>
<accession>A0A7J6KQ64</accession>
<gene>
    <name evidence="1" type="ORF">FOL47_002576</name>
</gene>
<sequence length="185" mass="20202">MEAITTGSEVMAATNTSATVHDTKSSTISGDRAAMVTDDMGTALECSRRMTIRCLLFQSNNLLIEIGTGCSSSIITERTANVFRKAGLVLDAKPINRSFNLAAESLVAAYDELSTEEKDDIGCIEEVLEPPQLQQATYLPSDDPIVDTVFSGDWLCITVNERADKTKYFCADISVELNDWMSQVK</sequence>
<proteinExistence type="predicted"/>
<comment type="caution">
    <text evidence="1">The sequence shown here is derived from an EMBL/GenBank/DDBJ whole genome shotgun (WGS) entry which is preliminary data.</text>
</comment>
<evidence type="ECO:0000313" key="1">
    <source>
        <dbReference type="EMBL" id="KAF4648982.1"/>
    </source>
</evidence>
<dbReference type="AlphaFoldDB" id="A0A7J6KQ64"/>
<feature type="non-terminal residue" evidence="1">
    <location>
        <position position="185"/>
    </location>
</feature>
<evidence type="ECO:0000313" key="2">
    <source>
        <dbReference type="Proteomes" id="UP000591131"/>
    </source>
</evidence>
<name>A0A7J6KQ64_PERCH</name>
<dbReference type="EMBL" id="JAAPAO010001716">
    <property type="protein sequence ID" value="KAF4648982.1"/>
    <property type="molecule type" value="Genomic_DNA"/>
</dbReference>
<protein>
    <submittedName>
        <fullName evidence="1">Uncharacterized protein</fullName>
    </submittedName>
</protein>